<comment type="caution">
    <text evidence="2">The sequence shown here is derived from an EMBL/GenBank/DDBJ whole genome shotgun (WGS) entry which is preliminary data.</text>
</comment>
<dbReference type="AlphaFoldDB" id="A0A0F9P174"/>
<sequence>MEEKDQNQTLGVIVEDHIRSISRDKINGEKSLKDLIKSTKQPWYQRIARRIVLTIITFAAVSIIAGLSILYYSISRDTPLLFYANTYALHKGSIYALNKEKIILADDQKGFIEAVSYLNMDNQMLVTTRALGTGRYFAFAWVPKLDSFEGAYGLIDYNCDGQYTPMIVGGAMIIPACFRKILTDKIW</sequence>
<reference evidence="2" key="1">
    <citation type="journal article" date="2015" name="Nature">
        <title>Complex archaea that bridge the gap between prokaryotes and eukaryotes.</title>
        <authorList>
            <person name="Spang A."/>
            <person name="Saw J.H."/>
            <person name="Jorgensen S.L."/>
            <person name="Zaremba-Niedzwiedzka K."/>
            <person name="Martijn J."/>
            <person name="Lind A.E."/>
            <person name="van Eijk R."/>
            <person name="Schleper C."/>
            <person name="Guy L."/>
            <person name="Ettema T.J."/>
        </authorList>
    </citation>
    <scope>NUCLEOTIDE SEQUENCE</scope>
</reference>
<feature type="transmembrane region" description="Helical" evidence="1">
    <location>
        <begin position="51"/>
        <end position="74"/>
    </location>
</feature>
<name>A0A0F9P174_9ZZZZ</name>
<proteinExistence type="predicted"/>
<keyword evidence="1" id="KW-0812">Transmembrane</keyword>
<protein>
    <submittedName>
        <fullName evidence="2">Uncharacterized protein</fullName>
    </submittedName>
</protein>
<evidence type="ECO:0000256" key="1">
    <source>
        <dbReference type="SAM" id="Phobius"/>
    </source>
</evidence>
<gene>
    <name evidence="2" type="ORF">LCGC14_1194460</name>
</gene>
<keyword evidence="1" id="KW-0472">Membrane</keyword>
<keyword evidence="1" id="KW-1133">Transmembrane helix</keyword>
<evidence type="ECO:0000313" key="2">
    <source>
        <dbReference type="EMBL" id="KKM94820.1"/>
    </source>
</evidence>
<organism evidence="2">
    <name type="scientific">marine sediment metagenome</name>
    <dbReference type="NCBI Taxonomy" id="412755"/>
    <lineage>
        <taxon>unclassified sequences</taxon>
        <taxon>metagenomes</taxon>
        <taxon>ecological metagenomes</taxon>
    </lineage>
</organism>
<dbReference type="EMBL" id="LAZR01006090">
    <property type="protein sequence ID" value="KKM94820.1"/>
    <property type="molecule type" value="Genomic_DNA"/>
</dbReference>
<accession>A0A0F9P174</accession>